<organism evidence="7 8">
    <name type="scientific">Rossellomorea marisflavi</name>
    <dbReference type="NCBI Taxonomy" id="189381"/>
    <lineage>
        <taxon>Bacteria</taxon>
        <taxon>Bacillati</taxon>
        <taxon>Bacillota</taxon>
        <taxon>Bacilli</taxon>
        <taxon>Bacillales</taxon>
        <taxon>Bacillaceae</taxon>
        <taxon>Rossellomorea</taxon>
    </lineage>
</organism>
<dbReference type="EMBL" id="VTEQ01000004">
    <property type="protein sequence ID" value="TYS53097.1"/>
    <property type="molecule type" value="Genomic_DNA"/>
</dbReference>
<dbReference type="InterPro" id="IPR036162">
    <property type="entry name" value="Resolvase-like_N_sf"/>
</dbReference>
<dbReference type="PANTHER" id="PTHR30461:SF23">
    <property type="entry name" value="DNA RECOMBINASE-RELATED"/>
    <property type="match status" value="1"/>
</dbReference>
<dbReference type="GO" id="GO:0015074">
    <property type="term" value="P:DNA integration"/>
    <property type="evidence" value="ECO:0007669"/>
    <property type="project" value="UniProtKB-KW"/>
</dbReference>
<comment type="caution">
    <text evidence="7">The sequence shown here is derived from an EMBL/GenBank/DDBJ whole genome shotgun (WGS) entry which is preliminary data.</text>
</comment>
<dbReference type="PROSITE" id="PS00397">
    <property type="entry name" value="RECOMBINASES_1"/>
    <property type="match status" value="1"/>
</dbReference>
<dbReference type="Gene3D" id="3.40.50.1390">
    <property type="entry name" value="Resolvase, N-terminal catalytic domain"/>
    <property type="match status" value="1"/>
</dbReference>
<dbReference type="AlphaFoldDB" id="A0A5D4RP84"/>
<keyword evidence="1" id="KW-0229">DNA integration</keyword>
<sequence length="88" mass="10486">MKAIYVRVSSEEQAKHGYSIKEQIPMYRIKPRIDNVFEYIDEGITDEVLNRPQIKKLRQDVKDGLIEQIICYDRDRLSRMLMNQLVIS</sequence>
<feature type="active site" description="O-(5'-phospho-DNA)-serine intermediate" evidence="4 5">
    <location>
        <position position="9"/>
    </location>
</feature>
<accession>A0A5D4RP84</accession>
<dbReference type="Proteomes" id="UP000322997">
    <property type="component" value="Unassembled WGS sequence"/>
</dbReference>
<reference evidence="7 8" key="1">
    <citation type="submission" date="2019-08" db="EMBL/GenBank/DDBJ databases">
        <title>Bacillus genomes from the desert of Cuatro Cienegas, Coahuila.</title>
        <authorList>
            <person name="Olmedo-Alvarez G."/>
        </authorList>
    </citation>
    <scope>NUCLEOTIDE SEQUENCE [LARGE SCALE GENOMIC DNA]</scope>
    <source>
        <strain evidence="7 8">CH108_3D</strain>
    </source>
</reference>
<dbReference type="PROSITE" id="PS51736">
    <property type="entry name" value="RECOMBINASES_3"/>
    <property type="match status" value="1"/>
</dbReference>
<evidence type="ECO:0000256" key="4">
    <source>
        <dbReference type="PIRSR" id="PIRSR606118-50"/>
    </source>
</evidence>
<dbReference type="PANTHER" id="PTHR30461">
    <property type="entry name" value="DNA-INVERTASE FROM LAMBDOID PROPHAGE"/>
    <property type="match status" value="1"/>
</dbReference>
<evidence type="ECO:0000256" key="3">
    <source>
        <dbReference type="ARBA" id="ARBA00023172"/>
    </source>
</evidence>
<protein>
    <submittedName>
        <fullName evidence="7">Recombinase family protein</fullName>
    </submittedName>
</protein>
<dbReference type="InterPro" id="IPR006119">
    <property type="entry name" value="Resolv_N"/>
</dbReference>
<dbReference type="CDD" id="cd00338">
    <property type="entry name" value="Ser_Recombinase"/>
    <property type="match status" value="1"/>
</dbReference>
<dbReference type="RefSeq" id="WP_148985612.1">
    <property type="nucleotide sequence ID" value="NZ_JBNILK010000004.1"/>
</dbReference>
<dbReference type="GO" id="GO:0003677">
    <property type="term" value="F:DNA binding"/>
    <property type="evidence" value="ECO:0007669"/>
    <property type="project" value="UniProtKB-KW"/>
</dbReference>
<evidence type="ECO:0000259" key="6">
    <source>
        <dbReference type="PROSITE" id="PS51736"/>
    </source>
</evidence>
<keyword evidence="2" id="KW-0238">DNA-binding</keyword>
<evidence type="ECO:0000256" key="1">
    <source>
        <dbReference type="ARBA" id="ARBA00022908"/>
    </source>
</evidence>
<dbReference type="GO" id="GO:0000150">
    <property type="term" value="F:DNA strand exchange activity"/>
    <property type="evidence" value="ECO:0007669"/>
    <property type="project" value="InterPro"/>
</dbReference>
<dbReference type="InterPro" id="IPR006118">
    <property type="entry name" value="Recombinase_CS"/>
</dbReference>
<dbReference type="Pfam" id="PF00239">
    <property type="entry name" value="Resolvase"/>
    <property type="match status" value="1"/>
</dbReference>
<evidence type="ECO:0000256" key="5">
    <source>
        <dbReference type="PROSITE-ProRule" id="PRU10137"/>
    </source>
</evidence>
<keyword evidence="3" id="KW-0233">DNA recombination</keyword>
<dbReference type="SUPFAM" id="SSF53041">
    <property type="entry name" value="Resolvase-like"/>
    <property type="match status" value="1"/>
</dbReference>
<evidence type="ECO:0000313" key="8">
    <source>
        <dbReference type="Proteomes" id="UP000322997"/>
    </source>
</evidence>
<dbReference type="InterPro" id="IPR050639">
    <property type="entry name" value="SSR_resolvase"/>
</dbReference>
<feature type="domain" description="Resolvase/invertase-type recombinase catalytic" evidence="6">
    <location>
        <begin position="1"/>
        <end position="88"/>
    </location>
</feature>
<evidence type="ECO:0000256" key="2">
    <source>
        <dbReference type="ARBA" id="ARBA00023125"/>
    </source>
</evidence>
<proteinExistence type="predicted"/>
<gene>
    <name evidence="7" type="ORF">FZC83_15515</name>
</gene>
<evidence type="ECO:0000313" key="7">
    <source>
        <dbReference type="EMBL" id="TYS53097.1"/>
    </source>
</evidence>
<dbReference type="SMART" id="SM00857">
    <property type="entry name" value="Resolvase"/>
    <property type="match status" value="1"/>
</dbReference>
<name>A0A5D4RP84_9BACI</name>